<feature type="chain" id="PRO_5024995255" description="Opaque-phase-specific protein OP4" evidence="1">
    <location>
        <begin position="21"/>
        <end position="289"/>
    </location>
</feature>
<keyword evidence="1" id="KW-0732">Signal</keyword>
<proteinExistence type="predicted"/>
<dbReference type="Proteomes" id="UP000449547">
    <property type="component" value="Unassembled WGS sequence"/>
</dbReference>
<reference evidence="2 3" key="1">
    <citation type="submission" date="2019-07" db="EMBL/GenBank/DDBJ databases">
        <title>Genome assembly of two rare yeast pathogens: Diutina rugosa and Trichomonascus ciferrii.</title>
        <authorList>
            <person name="Mixao V."/>
            <person name="Saus E."/>
            <person name="Hansen A."/>
            <person name="Lass-Flor C."/>
            <person name="Gabaldon T."/>
        </authorList>
    </citation>
    <scope>NUCLEOTIDE SEQUENCE [LARGE SCALE GENOMIC DNA]</scope>
    <source>
        <strain evidence="2 3">CBS 613</strain>
    </source>
</reference>
<dbReference type="EMBL" id="SWFT01000137">
    <property type="protein sequence ID" value="KAA8898730.1"/>
    <property type="molecule type" value="Genomic_DNA"/>
</dbReference>
<dbReference type="RefSeq" id="XP_034010655.1">
    <property type="nucleotide sequence ID" value="XM_034157462.1"/>
</dbReference>
<gene>
    <name evidence="2" type="ORF">DIURU_004574</name>
</gene>
<evidence type="ECO:0008006" key="4">
    <source>
        <dbReference type="Google" id="ProtNLM"/>
    </source>
</evidence>
<keyword evidence="3" id="KW-1185">Reference proteome</keyword>
<dbReference type="OMA" id="AIDYAEM"/>
<evidence type="ECO:0000256" key="1">
    <source>
        <dbReference type="SAM" id="SignalP"/>
    </source>
</evidence>
<accession>A0A642UGZ0</accession>
<dbReference type="AlphaFoldDB" id="A0A642UGZ0"/>
<protein>
    <recommendedName>
        <fullName evidence="4">Opaque-phase-specific protein OP4</fullName>
    </recommendedName>
</protein>
<dbReference type="VEuPathDB" id="FungiDB:DIURU_004574"/>
<dbReference type="GeneID" id="54783225"/>
<dbReference type="OrthoDB" id="4025946at2759"/>
<comment type="caution">
    <text evidence="2">The sequence shown here is derived from an EMBL/GenBank/DDBJ whole genome shotgun (WGS) entry which is preliminary data.</text>
</comment>
<name>A0A642UGZ0_DIURU</name>
<evidence type="ECO:0000313" key="2">
    <source>
        <dbReference type="EMBL" id="KAA8898730.1"/>
    </source>
</evidence>
<sequence length="289" mass="31173">MKFSNAALATMLAASASAQAIPVDVVQDTGLEKRADLDDVLGAIQNLVDVLNTKRDLDVAAIDYAEMMKRDVDWGALIKQVLSALPGLIKTVWDSGIIQQLFSAIWNNQTIKDAIFNGIKWVLNTILGFFTKSSGTPAAAAGSAQTKRMLAEIERLQTANDLSARDFADTLGSIIKSIWDSGIIQSIFNSVVNWIKTNPDQFQNLLKSALSVVSSLVSSIWNWAQQNGYVEKAFQWIGANIGNILTTVINFILSLFGGNKAGTTTTSAAPAPAPAATGAAKKREFNRMY</sequence>
<feature type="signal peptide" evidence="1">
    <location>
        <begin position="1"/>
        <end position="20"/>
    </location>
</feature>
<organism evidence="2 3">
    <name type="scientific">Diutina rugosa</name>
    <name type="common">Yeast</name>
    <name type="synonym">Candida rugosa</name>
    <dbReference type="NCBI Taxonomy" id="5481"/>
    <lineage>
        <taxon>Eukaryota</taxon>
        <taxon>Fungi</taxon>
        <taxon>Dikarya</taxon>
        <taxon>Ascomycota</taxon>
        <taxon>Saccharomycotina</taxon>
        <taxon>Pichiomycetes</taxon>
        <taxon>Debaryomycetaceae</taxon>
        <taxon>Diutina</taxon>
    </lineage>
</organism>
<evidence type="ECO:0000313" key="3">
    <source>
        <dbReference type="Proteomes" id="UP000449547"/>
    </source>
</evidence>